<dbReference type="InterPro" id="IPR006153">
    <property type="entry name" value="Cation/H_exchanger_TM"/>
</dbReference>
<organism evidence="9 10">
    <name type="scientific">Actinoallomurus oryzae</name>
    <dbReference type="NCBI Taxonomy" id="502180"/>
    <lineage>
        <taxon>Bacteria</taxon>
        <taxon>Bacillati</taxon>
        <taxon>Actinomycetota</taxon>
        <taxon>Actinomycetes</taxon>
        <taxon>Streptosporangiales</taxon>
        <taxon>Thermomonosporaceae</taxon>
        <taxon>Actinoallomurus</taxon>
    </lineage>
</organism>
<dbReference type="InterPro" id="IPR050794">
    <property type="entry name" value="CPA2_transporter"/>
</dbReference>
<evidence type="ECO:0000256" key="4">
    <source>
        <dbReference type="ARBA" id="ARBA00022989"/>
    </source>
</evidence>
<sequence>MSLHLVDVAHILIALTLLILLAHLFGHLFGVLRQPPVIGEILGGLLLGPTVLGAFAPGVKDSLFPESGPTASVLGGFYQLGLIFLMFLAGTELRSAGSAAENRTVLGITVFGLGLPFGAGLLIQRLVDPASLSGPKGSDTSFALVFGIAIAVTSIPVISRIMLDLGILGTPFARVVLSVAVLEDLTLYVVLAVVLGLVQAHSGDAFGLWDLTGIDSVSLTSVYYVTVSLVFLLLFLIFGRHLFRLLTTGRMGALERRNPTALRIAFLFVAVLCCIALGINAVFGALMAGVSVAGATDGADPVGDAGPASGDVSQTVKHFSLALFVPVYFAIVGLQLDLLHHFPVVFFLWFIVVACAVKLVGVWVGARLAGEDSRSATNLAVAMNARGGPGIVLATVTFTAGIINEEFFTVLVLLSIITSQAAGIWLDFKLVRNADGGNEMEGEDVWSEESEAVRRP</sequence>
<protein>
    <submittedName>
        <fullName evidence="9">Cation:proton antiporter</fullName>
    </submittedName>
</protein>
<gene>
    <name evidence="9" type="ORF">GCM10023191_046140</name>
</gene>
<name>A0ABP8Q972_9ACTN</name>
<evidence type="ECO:0000313" key="10">
    <source>
        <dbReference type="Proteomes" id="UP001500503"/>
    </source>
</evidence>
<feature type="transmembrane region" description="Helical" evidence="7">
    <location>
        <begin position="105"/>
        <end position="123"/>
    </location>
</feature>
<evidence type="ECO:0000313" key="9">
    <source>
        <dbReference type="EMBL" id="GAA4499374.1"/>
    </source>
</evidence>
<dbReference type="PANTHER" id="PTHR32468">
    <property type="entry name" value="CATION/H + ANTIPORTER"/>
    <property type="match status" value="1"/>
</dbReference>
<feature type="transmembrane region" description="Helical" evidence="7">
    <location>
        <begin position="319"/>
        <end position="339"/>
    </location>
</feature>
<evidence type="ECO:0000256" key="1">
    <source>
        <dbReference type="ARBA" id="ARBA00004141"/>
    </source>
</evidence>
<feature type="transmembrane region" description="Helical" evidence="7">
    <location>
        <begin position="6"/>
        <end position="25"/>
    </location>
</feature>
<feature type="transmembrane region" description="Helical" evidence="7">
    <location>
        <begin position="346"/>
        <end position="366"/>
    </location>
</feature>
<feature type="transmembrane region" description="Helical" evidence="7">
    <location>
        <begin position="221"/>
        <end position="243"/>
    </location>
</feature>
<feature type="transmembrane region" description="Helical" evidence="7">
    <location>
        <begin position="407"/>
        <end position="426"/>
    </location>
</feature>
<feature type="transmembrane region" description="Helical" evidence="7">
    <location>
        <begin position="76"/>
        <end position="93"/>
    </location>
</feature>
<reference evidence="10" key="1">
    <citation type="journal article" date="2019" name="Int. J. Syst. Evol. Microbiol.">
        <title>The Global Catalogue of Microorganisms (GCM) 10K type strain sequencing project: providing services to taxonomists for standard genome sequencing and annotation.</title>
        <authorList>
            <consortium name="The Broad Institute Genomics Platform"/>
            <consortium name="The Broad Institute Genome Sequencing Center for Infectious Disease"/>
            <person name="Wu L."/>
            <person name="Ma J."/>
        </authorList>
    </citation>
    <scope>NUCLEOTIDE SEQUENCE [LARGE SCALE GENOMIC DNA]</scope>
    <source>
        <strain evidence="10">JCM 17933</strain>
    </source>
</reference>
<dbReference type="Proteomes" id="UP001500503">
    <property type="component" value="Unassembled WGS sequence"/>
</dbReference>
<keyword evidence="10" id="KW-1185">Reference proteome</keyword>
<feature type="domain" description="Cation/H+ exchanger transmembrane" evidence="8">
    <location>
        <begin position="19"/>
        <end position="428"/>
    </location>
</feature>
<keyword evidence="4 7" id="KW-1133">Transmembrane helix</keyword>
<dbReference type="RefSeq" id="WP_345467042.1">
    <property type="nucleotide sequence ID" value="NZ_BAABHF010000024.1"/>
</dbReference>
<feature type="transmembrane region" description="Helical" evidence="7">
    <location>
        <begin position="37"/>
        <end position="56"/>
    </location>
</feature>
<proteinExistence type="predicted"/>
<dbReference type="InterPro" id="IPR038770">
    <property type="entry name" value="Na+/solute_symporter_sf"/>
</dbReference>
<accession>A0ABP8Q972</accession>
<feature type="transmembrane region" description="Helical" evidence="7">
    <location>
        <begin position="143"/>
        <end position="163"/>
    </location>
</feature>
<dbReference type="Gene3D" id="1.20.1530.20">
    <property type="match status" value="1"/>
</dbReference>
<evidence type="ECO:0000256" key="3">
    <source>
        <dbReference type="ARBA" id="ARBA00022692"/>
    </source>
</evidence>
<keyword evidence="3 7" id="KW-0812">Transmembrane</keyword>
<comment type="subcellular location">
    <subcellularLocation>
        <location evidence="1">Membrane</location>
        <topology evidence="1">Multi-pass membrane protein</topology>
    </subcellularLocation>
</comment>
<keyword evidence="2" id="KW-0813">Transport</keyword>
<evidence type="ECO:0000259" key="8">
    <source>
        <dbReference type="Pfam" id="PF00999"/>
    </source>
</evidence>
<evidence type="ECO:0000256" key="6">
    <source>
        <dbReference type="ARBA" id="ARBA00023136"/>
    </source>
</evidence>
<evidence type="ECO:0000256" key="7">
    <source>
        <dbReference type="SAM" id="Phobius"/>
    </source>
</evidence>
<feature type="transmembrane region" description="Helical" evidence="7">
    <location>
        <begin position="175"/>
        <end position="201"/>
    </location>
</feature>
<dbReference type="Pfam" id="PF00999">
    <property type="entry name" value="Na_H_Exchanger"/>
    <property type="match status" value="1"/>
</dbReference>
<keyword evidence="5" id="KW-0406">Ion transport</keyword>
<evidence type="ECO:0000256" key="5">
    <source>
        <dbReference type="ARBA" id="ARBA00023065"/>
    </source>
</evidence>
<dbReference type="EMBL" id="BAABHF010000024">
    <property type="protein sequence ID" value="GAA4499374.1"/>
    <property type="molecule type" value="Genomic_DNA"/>
</dbReference>
<dbReference type="PANTHER" id="PTHR32468:SF0">
    <property type="entry name" value="K(+)_H(+) ANTIPORTER 1"/>
    <property type="match status" value="1"/>
</dbReference>
<keyword evidence="6 7" id="KW-0472">Membrane</keyword>
<feature type="transmembrane region" description="Helical" evidence="7">
    <location>
        <begin position="264"/>
        <end position="288"/>
    </location>
</feature>
<comment type="caution">
    <text evidence="9">The sequence shown here is derived from an EMBL/GenBank/DDBJ whole genome shotgun (WGS) entry which is preliminary data.</text>
</comment>
<evidence type="ECO:0000256" key="2">
    <source>
        <dbReference type="ARBA" id="ARBA00022448"/>
    </source>
</evidence>